<organism evidence="4 5">
    <name type="scientific">Arachidicoccus ginsenosidivorans</name>
    <dbReference type="NCBI Taxonomy" id="496057"/>
    <lineage>
        <taxon>Bacteria</taxon>
        <taxon>Pseudomonadati</taxon>
        <taxon>Bacteroidota</taxon>
        <taxon>Chitinophagia</taxon>
        <taxon>Chitinophagales</taxon>
        <taxon>Chitinophagaceae</taxon>
        <taxon>Arachidicoccus</taxon>
    </lineage>
</organism>
<protein>
    <submittedName>
        <fullName evidence="4">Polysaccharide deacetylase family protein</fullName>
    </submittedName>
</protein>
<dbReference type="Pfam" id="PF01522">
    <property type="entry name" value="Polysacc_deac_1"/>
    <property type="match status" value="1"/>
</dbReference>
<dbReference type="SUPFAM" id="SSF88713">
    <property type="entry name" value="Glycoside hydrolase/deacetylase"/>
    <property type="match status" value="1"/>
</dbReference>
<keyword evidence="2" id="KW-0378">Hydrolase</keyword>
<evidence type="ECO:0000256" key="1">
    <source>
        <dbReference type="ARBA" id="ARBA00022723"/>
    </source>
</evidence>
<dbReference type="Proteomes" id="UP000321291">
    <property type="component" value="Chromosome"/>
</dbReference>
<reference evidence="4 5" key="1">
    <citation type="journal article" date="2017" name="Int. J. Syst. Evol. Microbiol.">
        <title>Arachidicoccus ginsenosidivorans sp. nov., with ginsenoside-converting activity isolated from ginseng cultivating soil.</title>
        <authorList>
            <person name="Siddiqi M.Z."/>
            <person name="Aslam Z."/>
            <person name="Im W.T."/>
        </authorList>
    </citation>
    <scope>NUCLEOTIDE SEQUENCE [LARGE SCALE GENOMIC DNA]</scope>
    <source>
        <strain evidence="4 5">Gsoil 809</strain>
    </source>
</reference>
<dbReference type="GO" id="GO:0016020">
    <property type="term" value="C:membrane"/>
    <property type="evidence" value="ECO:0007669"/>
    <property type="project" value="TreeGrafter"/>
</dbReference>
<dbReference type="OrthoDB" id="9812065at2"/>
<dbReference type="GO" id="GO:0005975">
    <property type="term" value="P:carbohydrate metabolic process"/>
    <property type="evidence" value="ECO:0007669"/>
    <property type="project" value="InterPro"/>
</dbReference>
<dbReference type="Gene3D" id="3.20.20.370">
    <property type="entry name" value="Glycoside hydrolase/deacetylase"/>
    <property type="match status" value="1"/>
</dbReference>
<gene>
    <name evidence="4" type="ORF">FSB73_07320</name>
</gene>
<dbReference type="PANTHER" id="PTHR10587:SF133">
    <property type="entry name" value="CHITIN DEACETYLASE 1-RELATED"/>
    <property type="match status" value="1"/>
</dbReference>
<dbReference type="AlphaFoldDB" id="A0A5B8VVK8"/>
<evidence type="ECO:0000313" key="4">
    <source>
        <dbReference type="EMBL" id="QEC74218.1"/>
    </source>
</evidence>
<dbReference type="PANTHER" id="PTHR10587">
    <property type="entry name" value="GLYCOSYL TRANSFERASE-RELATED"/>
    <property type="match status" value="1"/>
</dbReference>
<dbReference type="GO" id="GO:0016810">
    <property type="term" value="F:hydrolase activity, acting on carbon-nitrogen (but not peptide) bonds"/>
    <property type="evidence" value="ECO:0007669"/>
    <property type="project" value="InterPro"/>
</dbReference>
<dbReference type="InterPro" id="IPR050248">
    <property type="entry name" value="Polysacc_deacetylase_ArnD"/>
</dbReference>
<evidence type="ECO:0000259" key="3">
    <source>
        <dbReference type="PROSITE" id="PS51677"/>
    </source>
</evidence>
<sequence>MYLIKTNFLFKLIYPGRIWKLPPTTAPDGKKALYLSFDDGPHPEATVFALETLKAFNAKATFFCLGKNVRDYKDIFQQILNEGHTVGNHSFNHLNGWKTKTNDYLADIKLAGTLIDSPLFRPPYGRMSKSQQAALQQTSPETRIVMWDLLSGDFDINITPEKCWHNVQKNTRPGSIIVFHDSTKAFERMRFALPATLEYFSRQGYVFKPIPMEK</sequence>
<dbReference type="EMBL" id="CP042434">
    <property type="protein sequence ID" value="QEC74218.1"/>
    <property type="molecule type" value="Genomic_DNA"/>
</dbReference>
<accession>A0A5B8VVK8</accession>
<dbReference type="PROSITE" id="PS51677">
    <property type="entry name" value="NODB"/>
    <property type="match status" value="1"/>
</dbReference>
<keyword evidence="5" id="KW-1185">Reference proteome</keyword>
<proteinExistence type="predicted"/>
<evidence type="ECO:0000313" key="5">
    <source>
        <dbReference type="Proteomes" id="UP000321291"/>
    </source>
</evidence>
<name>A0A5B8VVK8_9BACT</name>
<dbReference type="InterPro" id="IPR011330">
    <property type="entry name" value="Glyco_hydro/deAcase_b/a-brl"/>
</dbReference>
<dbReference type="KEGG" id="agi:FSB73_07320"/>
<dbReference type="GO" id="GO:0046872">
    <property type="term" value="F:metal ion binding"/>
    <property type="evidence" value="ECO:0007669"/>
    <property type="project" value="UniProtKB-KW"/>
</dbReference>
<keyword evidence="1" id="KW-0479">Metal-binding</keyword>
<evidence type="ECO:0000256" key="2">
    <source>
        <dbReference type="ARBA" id="ARBA00022801"/>
    </source>
</evidence>
<dbReference type="InterPro" id="IPR002509">
    <property type="entry name" value="NODB_dom"/>
</dbReference>
<feature type="domain" description="NodB homology" evidence="3">
    <location>
        <begin position="31"/>
        <end position="208"/>
    </location>
</feature>